<accession>A0ABY3PTZ9</accession>
<evidence type="ECO:0008006" key="3">
    <source>
        <dbReference type="Google" id="ProtNLM"/>
    </source>
</evidence>
<organism evidence="1 2">
    <name type="scientific">Gloeobacter morelensis MG652769</name>
    <dbReference type="NCBI Taxonomy" id="2781736"/>
    <lineage>
        <taxon>Bacteria</taxon>
        <taxon>Bacillati</taxon>
        <taxon>Cyanobacteriota</taxon>
        <taxon>Cyanophyceae</taxon>
        <taxon>Gloeobacterales</taxon>
        <taxon>Gloeobacteraceae</taxon>
        <taxon>Gloeobacter</taxon>
        <taxon>Gloeobacter morelensis</taxon>
    </lineage>
</organism>
<reference evidence="1 2" key="1">
    <citation type="journal article" date="2021" name="Genome Biol. Evol.">
        <title>Complete Genome Sequencing of a Novel Gloeobacter Species from a Waterfall Cave in Mexico.</title>
        <authorList>
            <person name="Saw J.H."/>
            <person name="Cardona T."/>
            <person name="Montejano G."/>
        </authorList>
    </citation>
    <scope>NUCLEOTIDE SEQUENCE [LARGE SCALE GENOMIC DNA]</scope>
    <source>
        <strain evidence="1">MG652769</strain>
    </source>
</reference>
<evidence type="ECO:0000313" key="1">
    <source>
        <dbReference type="EMBL" id="UFP96963.1"/>
    </source>
</evidence>
<dbReference type="RefSeq" id="WP_418887007.1">
    <property type="nucleotide sequence ID" value="NZ_CP063845.1"/>
</dbReference>
<proteinExistence type="predicted"/>
<protein>
    <recommendedName>
        <fullName evidence="3">WG repeat-containing protein</fullName>
    </recommendedName>
</protein>
<dbReference type="EMBL" id="CP063845">
    <property type="protein sequence ID" value="UFP96963.1"/>
    <property type="molecule type" value="Genomic_DNA"/>
</dbReference>
<name>A0ABY3PTZ9_9CYAN</name>
<sequence length="40" mass="4607">MQPKFYNSVESFVDGLARVWLDGKSGYIDRTGKLVWTLTQ</sequence>
<evidence type="ECO:0000313" key="2">
    <source>
        <dbReference type="Proteomes" id="UP001054846"/>
    </source>
</evidence>
<gene>
    <name evidence="1" type="ORF">ISF26_10560</name>
</gene>
<dbReference type="Proteomes" id="UP001054846">
    <property type="component" value="Chromosome"/>
</dbReference>
<keyword evidence="2" id="KW-1185">Reference proteome</keyword>